<name>A0A4R5KWI9_9BACL</name>
<comment type="caution">
    <text evidence="2">The sequence shown here is derived from an EMBL/GenBank/DDBJ whole genome shotgun (WGS) entry which is preliminary data.</text>
</comment>
<keyword evidence="3" id="KW-1185">Reference proteome</keyword>
<gene>
    <name evidence="2" type="ORF">E1757_01685</name>
</gene>
<organism evidence="2 3">
    <name type="scientific">Paenibacillus piri</name>
    <dbReference type="NCBI Taxonomy" id="2547395"/>
    <lineage>
        <taxon>Bacteria</taxon>
        <taxon>Bacillati</taxon>
        <taxon>Bacillota</taxon>
        <taxon>Bacilli</taxon>
        <taxon>Bacillales</taxon>
        <taxon>Paenibacillaceae</taxon>
        <taxon>Paenibacillus</taxon>
    </lineage>
</organism>
<dbReference type="Proteomes" id="UP000295636">
    <property type="component" value="Unassembled WGS sequence"/>
</dbReference>
<evidence type="ECO:0000313" key="2">
    <source>
        <dbReference type="EMBL" id="TDG00374.1"/>
    </source>
</evidence>
<accession>A0A4R5KWI9</accession>
<proteinExistence type="predicted"/>
<dbReference type="Pfam" id="PF02129">
    <property type="entry name" value="Peptidase_S15"/>
    <property type="match status" value="1"/>
</dbReference>
<evidence type="ECO:0000259" key="1">
    <source>
        <dbReference type="Pfam" id="PF02129"/>
    </source>
</evidence>
<evidence type="ECO:0000313" key="3">
    <source>
        <dbReference type="Proteomes" id="UP000295636"/>
    </source>
</evidence>
<reference evidence="2 3" key="1">
    <citation type="submission" date="2019-03" db="EMBL/GenBank/DDBJ databases">
        <title>This is whole genome sequence of Paenibacillus sp MS74 strain.</title>
        <authorList>
            <person name="Trinh H.N."/>
        </authorList>
    </citation>
    <scope>NUCLEOTIDE SEQUENCE [LARGE SCALE GENOMIC DNA]</scope>
    <source>
        <strain evidence="2 3">MS74</strain>
    </source>
</reference>
<dbReference type="OrthoDB" id="9776685at2"/>
<dbReference type="GO" id="GO:0016787">
    <property type="term" value="F:hydrolase activity"/>
    <property type="evidence" value="ECO:0007669"/>
    <property type="project" value="UniProtKB-KW"/>
</dbReference>
<dbReference type="Gene3D" id="3.40.50.1820">
    <property type="entry name" value="alpha/beta hydrolase"/>
    <property type="match status" value="1"/>
</dbReference>
<protein>
    <submittedName>
        <fullName evidence="2">Alpha/beta fold hydrolase</fullName>
    </submittedName>
</protein>
<sequence length="327" mass="35754">MRPTPAITRAPRPRRGRTAQWLRTFAILLVLLILGSAAVSAYVGWKLTHPEPKPLTDSPDKHGIPFEPVQFASRNQDVTLKGWFLPASGVSDGSGGSGGSNAAKLNIIMAHGYRENRLQSGAEALKLAKELTAHGYNVLMFDFRNSGESGGSLTTVGYLEQFDLLGAIDWTRTHHPGKIALHGFSMGATASLLAAAKDPEIAGVVADSPFNHLTHYLEQNLPVWSHLPNFPFTPLILGILPPLTGIVTDQVDGLSAVDLIYPRPVLFIHTADDESIPLRNSESMWEKHADRFQLWKAPAGQSHGKAHAVLPKEYETRVLEFYNSLHP</sequence>
<dbReference type="EMBL" id="SMRT01000001">
    <property type="protein sequence ID" value="TDG00374.1"/>
    <property type="molecule type" value="Genomic_DNA"/>
</dbReference>
<dbReference type="AlphaFoldDB" id="A0A4R5KWI9"/>
<dbReference type="InterPro" id="IPR052920">
    <property type="entry name" value="DNA-binding_regulatory"/>
</dbReference>
<feature type="domain" description="Xaa-Pro dipeptidyl-peptidase-like" evidence="1">
    <location>
        <begin position="107"/>
        <end position="220"/>
    </location>
</feature>
<dbReference type="PANTHER" id="PTHR43358:SF4">
    <property type="entry name" value="ALPHA_BETA HYDROLASE FOLD-1 DOMAIN-CONTAINING PROTEIN"/>
    <property type="match status" value="1"/>
</dbReference>
<dbReference type="PANTHER" id="PTHR43358">
    <property type="entry name" value="ALPHA/BETA-HYDROLASE"/>
    <property type="match status" value="1"/>
</dbReference>
<keyword evidence="2" id="KW-0378">Hydrolase</keyword>
<dbReference type="SUPFAM" id="SSF53474">
    <property type="entry name" value="alpha/beta-Hydrolases"/>
    <property type="match status" value="1"/>
</dbReference>
<dbReference type="InterPro" id="IPR029058">
    <property type="entry name" value="AB_hydrolase_fold"/>
</dbReference>
<dbReference type="InterPro" id="IPR000383">
    <property type="entry name" value="Xaa-Pro-like_dom"/>
</dbReference>